<dbReference type="GO" id="GO:0008706">
    <property type="term" value="F:6-phospho-beta-glucosidase activity"/>
    <property type="evidence" value="ECO:0007669"/>
    <property type="project" value="UniProtKB-EC"/>
</dbReference>
<proteinExistence type="inferred from homology"/>
<name>C2JW82_LACRM</name>
<dbReference type="PANTHER" id="PTHR10353:SF296">
    <property type="entry name" value="6-PHOSPHO-BETA-GLUCOSIDASE"/>
    <property type="match status" value="1"/>
</dbReference>
<keyword evidence="2 5" id="KW-0378">Hydrolase</keyword>
<dbReference type="GO" id="GO:0005829">
    <property type="term" value="C:cytosol"/>
    <property type="evidence" value="ECO:0007669"/>
    <property type="project" value="TreeGrafter"/>
</dbReference>
<dbReference type="Pfam" id="PF00232">
    <property type="entry name" value="Glyco_hydro_1"/>
    <property type="match status" value="1"/>
</dbReference>
<evidence type="ECO:0000313" key="5">
    <source>
        <dbReference type="EMBL" id="EEN80700.1"/>
    </source>
</evidence>
<dbReference type="GO" id="GO:0016052">
    <property type="term" value="P:carbohydrate catabolic process"/>
    <property type="evidence" value="ECO:0007669"/>
    <property type="project" value="TreeGrafter"/>
</dbReference>
<dbReference type="InterPro" id="IPR001360">
    <property type="entry name" value="Glyco_hydro_1"/>
</dbReference>
<evidence type="ECO:0000313" key="6">
    <source>
        <dbReference type="Proteomes" id="UP000004525"/>
    </source>
</evidence>
<dbReference type="SUPFAM" id="SSF51445">
    <property type="entry name" value="(Trans)glycosidases"/>
    <property type="match status" value="1"/>
</dbReference>
<gene>
    <name evidence="5" type="primary">abgA</name>
    <name evidence="5" type="ORF">HMPREF0539_1166</name>
</gene>
<comment type="similarity">
    <text evidence="1 4">Belongs to the glycosyl hydrolase 1 family.</text>
</comment>
<evidence type="ECO:0000256" key="4">
    <source>
        <dbReference type="RuleBase" id="RU003690"/>
    </source>
</evidence>
<dbReference type="EC" id="3.2.1.86" evidence="5"/>
<keyword evidence="6" id="KW-1185">Reference proteome</keyword>
<dbReference type="PRINTS" id="PR00131">
    <property type="entry name" value="GLHYDRLASE1"/>
</dbReference>
<dbReference type="HOGENOM" id="CLU_001859_0_2_9"/>
<evidence type="ECO:0000256" key="3">
    <source>
        <dbReference type="ARBA" id="ARBA00023295"/>
    </source>
</evidence>
<dbReference type="InterPro" id="IPR017853">
    <property type="entry name" value="GH"/>
</dbReference>
<organism evidence="5 6">
    <name type="scientific">Lacticaseibacillus rhamnosus (strain LMS2-1)</name>
    <dbReference type="NCBI Taxonomy" id="525361"/>
    <lineage>
        <taxon>Bacteria</taxon>
        <taxon>Bacillati</taxon>
        <taxon>Bacillota</taxon>
        <taxon>Bacilli</taxon>
        <taxon>Lactobacillales</taxon>
        <taxon>Lactobacillaceae</taxon>
        <taxon>Lacticaseibacillus</taxon>
    </lineage>
</organism>
<dbReference type="FunFam" id="3.20.20.80:FF:000004">
    <property type="entry name" value="Beta-glucosidase 6-phospho-beta-glucosidase"/>
    <property type="match status" value="1"/>
</dbReference>
<dbReference type="Gene3D" id="3.20.20.80">
    <property type="entry name" value="Glycosidases"/>
    <property type="match status" value="1"/>
</dbReference>
<dbReference type="EMBL" id="ACIZ01000052">
    <property type="protein sequence ID" value="EEN80700.1"/>
    <property type="molecule type" value="Genomic_DNA"/>
</dbReference>
<dbReference type="InterPro" id="IPR033132">
    <property type="entry name" value="GH_1_N_CS"/>
</dbReference>
<sequence>MKEVVMSICQFPENFLWGGATAANQLEGAYNVDGKGLATSDLLLGGTHNVPRQLTREVRPDAFYPSHEAIDHFHRYQEDIALFAEMGFKVYRFSIAWTRIYPTGSASDGPSKEGLAFYAALIAELKRYNIEPLVTISHFESPIALTKAFNGWASRDMIEEYVTFAQTVIANFHNDVHYWLTFNEINMLTRPMGAYLAGGMYVDDTNRFISPDIDSTQMRLQALHHQFVASARVCSFAHGFDPNLKIGCMLAYRMLYPLTSHPEDIALVQTATELNNFYCGDVQVKGRYPYFAKRYWRDHNIIMDMEPWEEELLKRGTVDFFALSYYQSSTMATTESGETSGGNFFAGVKNPYLQRSAWGWEIDPRGLRTALNQIYDRYQVPVMVVENGFGARDELIEQDGQKTVNDTARISYLRAHVAAMYDAIQDGVDLIGYTSWAPIDLISASTGEMAKRYGYIYVDKHDDGSGTLKRYRKRSFYWYQQVIRQNGLSESDA</sequence>
<dbReference type="PROSITE" id="PS00653">
    <property type="entry name" value="GLYCOSYL_HYDROL_F1_2"/>
    <property type="match status" value="1"/>
</dbReference>
<evidence type="ECO:0000256" key="2">
    <source>
        <dbReference type="ARBA" id="ARBA00022801"/>
    </source>
</evidence>
<accession>C2JW82</accession>
<dbReference type="CAZy" id="GH1">
    <property type="family name" value="Glycoside Hydrolase Family 1"/>
</dbReference>
<evidence type="ECO:0000256" key="1">
    <source>
        <dbReference type="ARBA" id="ARBA00010838"/>
    </source>
</evidence>
<dbReference type="Proteomes" id="UP000004525">
    <property type="component" value="Unassembled WGS sequence"/>
</dbReference>
<dbReference type="PANTHER" id="PTHR10353">
    <property type="entry name" value="GLYCOSYL HYDROLASE"/>
    <property type="match status" value="1"/>
</dbReference>
<dbReference type="AlphaFoldDB" id="C2JW82"/>
<comment type="caution">
    <text evidence="5">The sequence shown here is derived from an EMBL/GenBank/DDBJ whole genome shotgun (WGS) entry which is preliminary data.</text>
</comment>
<protein>
    <submittedName>
        <fullName evidence="5">Glycosyl hydrolase, family 1</fullName>
        <ecNumber evidence="5">3.2.1.86</ecNumber>
    </submittedName>
</protein>
<reference evidence="5" key="1">
    <citation type="submission" date="2009-01" db="EMBL/GenBank/DDBJ databases">
        <authorList>
            <person name="Qin X."/>
            <person name="Bachman B."/>
            <person name="Battles P."/>
            <person name="Bell A."/>
            <person name="Bess C."/>
            <person name="Bickham C."/>
            <person name="Chaboub L."/>
            <person name="Chen D."/>
            <person name="Coyle M."/>
            <person name="Deiros D.R."/>
            <person name="Dinh H."/>
            <person name="Forbes L."/>
            <person name="Fowler G."/>
            <person name="Francisco L."/>
            <person name="Fu Q."/>
            <person name="Gubbala S."/>
            <person name="Hale W."/>
            <person name="Han Y."/>
            <person name="Hemphill L."/>
            <person name="Highlander S.K."/>
            <person name="Hirani K."/>
            <person name="Hogues M."/>
            <person name="Jackson L."/>
            <person name="Jakkamsetti A."/>
            <person name="Javaid M."/>
            <person name="Jiang H."/>
            <person name="Korchina V."/>
            <person name="Kovar C."/>
            <person name="Lara F."/>
            <person name="Lee S."/>
            <person name="Mata R."/>
            <person name="Mathew T."/>
            <person name="Moen C."/>
            <person name="Morales K."/>
            <person name="Munidasa M."/>
            <person name="Nazareth L."/>
            <person name="Ngo R."/>
            <person name="Nguyen L."/>
            <person name="Okwuonu G."/>
            <person name="Ongeri F."/>
            <person name="Patil S."/>
            <person name="Petrosino J."/>
            <person name="Pham C."/>
            <person name="Pham P."/>
            <person name="Pu L.-L."/>
            <person name="Puazo M."/>
            <person name="Raj R."/>
            <person name="Reid J."/>
            <person name="Rouhana J."/>
            <person name="Saada N."/>
            <person name="Shang Y."/>
            <person name="Simmons D."/>
            <person name="Thornton R."/>
            <person name="Warren J."/>
            <person name="Weissenberger G."/>
            <person name="Zhang J."/>
            <person name="Zhang L."/>
            <person name="Zhou C."/>
            <person name="Zhu D."/>
            <person name="Muzny D."/>
            <person name="Worley K."/>
            <person name="Gibbs R."/>
        </authorList>
    </citation>
    <scope>NUCLEOTIDE SEQUENCE [LARGE SCALE GENOMIC DNA]</scope>
    <source>
        <strain evidence="5">LMS2-1</strain>
    </source>
</reference>
<keyword evidence="3 5" id="KW-0326">Glycosidase</keyword>